<dbReference type="SUPFAM" id="SSF56935">
    <property type="entry name" value="Porins"/>
    <property type="match status" value="1"/>
</dbReference>
<protein>
    <recommendedName>
        <fullName evidence="3">Outer membrane beta-barrel protein</fullName>
    </recommendedName>
</protein>
<dbReference type="OrthoDB" id="7054961at2"/>
<sequence>MTIAKPVLRFIKKSNVIERAAMRAQSKGGSGMSGQQRVMHLRRRAGRVGLAALLLGLYGQAGADALDTVQWRAGLRLEHDDNLFARPQDPAGDWLTRLDAGVRLDKQWSRQRVLVDVGVVDYRYRDYDNNDFTATPYQAQWQWGLGNDLGGEFRLSREESPDLTDPAFGARAVNVKKQDTQRAAVQWQFHPSWALNGALGRDKTSYSALTATPDETVRTAELGLRYLSGKGSYVELMQRMGQGEEEVQGDFDERHTRLYAEWAYSAKLKAHLGWGRLSRSYEQGGADYSGNTWQAGARWQITSKVDLTVSADQAVESQLVFRSRTVRNWLVEPRWQISQRLSARANYQHSRADYEQALPGLGQRDDRTRVAGLALDWQLTDPLALSAQWQHEKRSSSYPGLDYARQRYWLGVALAF</sequence>
<accession>A0A4T0V1G5</accession>
<evidence type="ECO:0000313" key="1">
    <source>
        <dbReference type="EMBL" id="TIC85319.1"/>
    </source>
</evidence>
<dbReference type="Gene3D" id="2.40.160.10">
    <property type="entry name" value="Porin"/>
    <property type="match status" value="1"/>
</dbReference>
<dbReference type="AlphaFoldDB" id="A0A4T0V1G5"/>
<dbReference type="InterPro" id="IPR018759">
    <property type="entry name" value="BBP2_2"/>
</dbReference>
<evidence type="ECO:0000313" key="2">
    <source>
        <dbReference type="Proteomes" id="UP000308891"/>
    </source>
</evidence>
<proteinExistence type="predicted"/>
<organism evidence="1 2">
    <name type="scientific">Crenobacter intestini</name>
    <dbReference type="NCBI Taxonomy" id="2563443"/>
    <lineage>
        <taxon>Bacteria</taxon>
        <taxon>Pseudomonadati</taxon>
        <taxon>Pseudomonadota</taxon>
        <taxon>Betaproteobacteria</taxon>
        <taxon>Neisseriales</taxon>
        <taxon>Neisseriaceae</taxon>
        <taxon>Crenobacter</taxon>
    </lineage>
</organism>
<name>A0A4T0V1G5_9NEIS</name>
<dbReference type="EMBL" id="STGJ01000003">
    <property type="protein sequence ID" value="TIC85319.1"/>
    <property type="molecule type" value="Genomic_DNA"/>
</dbReference>
<reference evidence="1 2" key="1">
    <citation type="submission" date="2019-04" db="EMBL/GenBank/DDBJ databases">
        <title>Crenobacter sp. nov.</title>
        <authorList>
            <person name="Shi S."/>
        </authorList>
    </citation>
    <scope>NUCLEOTIDE SEQUENCE [LARGE SCALE GENOMIC DNA]</scope>
    <source>
        <strain evidence="1 2">GY 70310</strain>
    </source>
</reference>
<dbReference type="InterPro" id="IPR023614">
    <property type="entry name" value="Porin_dom_sf"/>
</dbReference>
<keyword evidence="2" id="KW-1185">Reference proteome</keyword>
<dbReference type="Pfam" id="PF10082">
    <property type="entry name" value="BBP2_2"/>
    <property type="match status" value="1"/>
</dbReference>
<gene>
    <name evidence="1" type="ORF">E5K04_04885</name>
</gene>
<dbReference type="Proteomes" id="UP000308891">
    <property type="component" value="Unassembled WGS sequence"/>
</dbReference>
<evidence type="ECO:0008006" key="3">
    <source>
        <dbReference type="Google" id="ProtNLM"/>
    </source>
</evidence>
<comment type="caution">
    <text evidence="1">The sequence shown here is derived from an EMBL/GenBank/DDBJ whole genome shotgun (WGS) entry which is preliminary data.</text>
</comment>